<dbReference type="GO" id="GO:0003700">
    <property type="term" value="F:DNA-binding transcription factor activity"/>
    <property type="evidence" value="ECO:0007669"/>
    <property type="project" value="InterPro"/>
</dbReference>
<sequence>MDKVDETGRAADRVVRSLADQIRSGALADGQPLPPERDLMEAFGISRTVVREAVRTLSSRGLIEARPRHRPVVRKPGYDAAFDAVGSIVTHLLGEPGGVKNLFDTRIMVEAALVRQAAQEAGRGDIAALKDALAANGAAIADSDAFYRTDNAFHGVLYDIPRNPVLPAIHRAYTTWLAPQWSRMPRLPDRNRANYEAHAAIFEAILMRDPDAAETCLRDHLDRAWAQVRETFGDV</sequence>
<dbReference type="SMART" id="SM00345">
    <property type="entry name" value="HTH_GNTR"/>
    <property type="match status" value="1"/>
</dbReference>
<dbReference type="GO" id="GO:0003677">
    <property type="term" value="F:DNA binding"/>
    <property type="evidence" value="ECO:0007669"/>
    <property type="project" value="UniProtKB-KW"/>
</dbReference>
<dbReference type="SUPFAM" id="SSF48008">
    <property type="entry name" value="GntR ligand-binding domain-like"/>
    <property type="match status" value="1"/>
</dbReference>
<dbReference type="PANTHER" id="PTHR43537:SF44">
    <property type="entry name" value="GNTR FAMILY REGULATORY PROTEIN"/>
    <property type="match status" value="1"/>
</dbReference>
<dbReference type="PANTHER" id="PTHR43537">
    <property type="entry name" value="TRANSCRIPTIONAL REGULATOR, GNTR FAMILY"/>
    <property type="match status" value="1"/>
</dbReference>
<feature type="domain" description="HTH gntR-type" evidence="4">
    <location>
        <begin position="8"/>
        <end position="76"/>
    </location>
</feature>
<organism evidence="5 6">
    <name type="scientific">Pseudoponticoccus marisrubri</name>
    <dbReference type="NCBI Taxonomy" id="1685382"/>
    <lineage>
        <taxon>Bacteria</taxon>
        <taxon>Pseudomonadati</taxon>
        <taxon>Pseudomonadota</taxon>
        <taxon>Alphaproteobacteria</taxon>
        <taxon>Rhodobacterales</taxon>
        <taxon>Roseobacteraceae</taxon>
        <taxon>Pseudoponticoccus</taxon>
    </lineage>
</organism>
<evidence type="ECO:0000313" key="6">
    <source>
        <dbReference type="Proteomes" id="UP000054396"/>
    </source>
</evidence>
<dbReference type="AlphaFoldDB" id="A0A0W7WGU2"/>
<keyword evidence="6" id="KW-1185">Reference proteome</keyword>
<evidence type="ECO:0000259" key="4">
    <source>
        <dbReference type="PROSITE" id="PS50949"/>
    </source>
</evidence>
<proteinExistence type="predicted"/>
<name>A0A0W7WGU2_9RHOB</name>
<dbReference type="InterPro" id="IPR011711">
    <property type="entry name" value="GntR_C"/>
</dbReference>
<evidence type="ECO:0000313" key="5">
    <source>
        <dbReference type="EMBL" id="KUF09856.1"/>
    </source>
</evidence>
<gene>
    <name evidence="5" type="ORF">AVJ23_15545</name>
</gene>
<dbReference type="PROSITE" id="PS50949">
    <property type="entry name" value="HTH_GNTR"/>
    <property type="match status" value="1"/>
</dbReference>
<keyword evidence="1" id="KW-0805">Transcription regulation</keyword>
<dbReference type="EMBL" id="LPXO01000010">
    <property type="protein sequence ID" value="KUF09856.1"/>
    <property type="molecule type" value="Genomic_DNA"/>
</dbReference>
<evidence type="ECO:0000256" key="1">
    <source>
        <dbReference type="ARBA" id="ARBA00023015"/>
    </source>
</evidence>
<evidence type="ECO:0000256" key="3">
    <source>
        <dbReference type="ARBA" id="ARBA00023163"/>
    </source>
</evidence>
<dbReference type="Proteomes" id="UP000054396">
    <property type="component" value="Unassembled WGS sequence"/>
</dbReference>
<dbReference type="Pfam" id="PF07729">
    <property type="entry name" value="FCD"/>
    <property type="match status" value="1"/>
</dbReference>
<keyword evidence="3" id="KW-0804">Transcription</keyword>
<dbReference type="InterPro" id="IPR036390">
    <property type="entry name" value="WH_DNA-bd_sf"/>
</dbReference>
<dbReference type="CDD" id="cd07377">
    <property type="entry name" value="WHTH_GntR"/>
    <property type="match status" value="1"/>
</dbReference>
<dbReference type="OrthoDB" id="8638122at2"/>
<dbReference type="InterPro" id="IPR008920">
    <property type="entry name" value="TF_FadR/GntR_C"/>
</dbReference>
<dbReference type="PRINTS" id="PR00035">
    <property type="entry name" value="HTHGNTR"/>
</dbReference>
<comment type="caution">
    <text evidence="5">The sequence shown here is derived from an EMBL/GenBank/DDBJ whole genome shotgun (WGS) entry which is preliminary data.</text>
</comment>
<dbReference type="Pfam" id="PF00392">
    <property type="entry name" value="GntR"/>
    <property type="match status" value="1"/>
</dbReference>
<dbReference type="STRING" id="1685382.AVJ23_15545"/>
<protein>
    <submittedName>
        <fullName evidence="5">GntR family transcriptional regulator</fullName>
    </submittedName>
</protein>
<dbReference type="InterPro" id="IPR000524">
    <property type="entry name" value="Tscrpt_reg_HTH_GntR"/>
</dbReference>
<dbReference type="Gene3D" id="1.10.10.10">
    <property type="entry name" value="Winged helix-like DNA-binding domain superfamily/Winged helix DNA-binding domain"/>
    <property type="match status" value="1"/>
</dbReference>
<accession>A0A0W7WGU2</accession>
<dbReference type="SMART" id="SM00895">
    <property type="entry name" value="FCD"/>
    <property type="match status" value="1"/>
</dbReference>
<dbReference type="SUPFAM" id="SSF46785">
    <property type="entry name" value="Winged helix' DNA-binding domain"/>
    <property type="match status" value="1"/>
</dbReference>
<dbReference type="Gene3D" id="1.20.120.530">
    <property type="entry name" value="GntR ligand-binding domain-like"/>
    <property type="match status" value="1"/>
</dbReference>
<dbReference type="RefSeq" id="WP_058863131.1">
    <property type="nucleotide sequence ID" value="NZ_LPXO01000010.1"/>
</dbReference>
<dbReference type="InterPro" id="IPR036388">
    <property type="entry name" value="WH-like_DNA-bd_sf"/>
</dbReference>
<reference evidence="5 6" key="1">
    <citation type="submission" date="2015-12" db="EMBL/GenBank/DDBJ databases">
        <authorList>
            <person name="Shamseldin A."/>
            <person name="Moawad H."/>
            <person name="Abd El-Rahim W.M."/>
            <person name="Sadowsky M.J."/>
        </authorList>
    </citation>
    <scope>NUCLEOTIDE SEQUENCE [LARGE SCALE GENOMIC DNA]</scope>
    <source>
        <strain evidence="5 6">SJ5A-1</strain>
    </source>
</reference>
<evidence type="ECO:0000256" key="2">
    <source>
        <dbReference type="ARBA" id="ARBA00023125"/>
    </source>
</evidence>
<keyword evidence="2" id="KW-0238">DNA-binding</keyword>